<name>A0ABT6N323_9SPHN</name>
<keyword evidence="1" id="KW-0812">Transmembrane</keyword>
<reference evidence="3" key="1">
    <citation type="submission" date="2023-04" db="EMBL/GenBank/DDBJ databases">
        <title>Sphingomonas sp. MAHUQ-71 isolated from rice field.</title>
        <authorList>
            <person name="Huq M.A."/>
        </authorList>
    </citation>
    <scope>NUCLEOTIDE SEQUENCE</scope>
    <source>
        <strain evidence="3">MAHUQ-71</strain>
    </source>
</reference>
<accession>A0ABT6N323</accession>
<keyword evidence="3" id="KW-0813">Transport</keyword>
<feature type="transmembrane region" description="Helical" evidence="1">
    <location>
        <begin position="12"/>
        <end position="33"/>
    </location>
</feature>
<keyword evidence="3" id="KW-0407">Ion channel</keyword>
<dbReference type="Pfam" id="PF07885">
    <property type="entry name" value="Ion_trans_2"/>
    <property type="match status" value="1"/>
</dbReference>
<keyword evidence="3" id="KW-0406">Ion transport</keyword>
<dbReference type="Proteomes" id="UP001160625">
    <property type="component" value="Unassembled WGS sequence"/>
</dbReference>
<dbReference type="SUPFAM" id="SSF81324">
    <property type="entry name" value="Voltage-gated potassium channels"/>
    <property type="match status" value="1"/>
</dbReference>
<keyword evidence="1" id="KW-0472">Membrane</keyword>
<evidence type="ECO:0000313" key="4">
    <source>
        <dbReference type="Proteomes" id="UP001160625"/>
    </source>
</evidence>
<feature type="transmembrane region" description="Helical" evidence="1">
    <location>
        <begin position="101"/>
        <end position="122"/>
    </location>
</feature>
<dbReference type="Gene3D" id="1.10.287.70">
    <property type="match status" value="1"/>
</dbReference>
<dbReference type="RefSeq" id="WP_281044962.1">
    <property type="nucleotide sequence ID" value="NZ_JARYGZ010000001.1"/>
</dbReference>
<feature type="transmembrane region" description="Helical" evidence="1">
    <location>
        <begin position="134"/>
        <end position="154"/>
    </location>
</feature>
<sequence>MSSHAVQPHRADWSLSALLAIQAVTLFGAIPLGTRYPDAHILLDACRLTFAAVSIAALTRHRGLQIALLLLLVVLTAVPIFGLSILRSAGFTPGDTLQHDLIEIMALAFNTAVTALVARHVFGPGRVNMHRVQGAVLIYLNIAALFAILFNALLTHWPGAIILTTGSPLPSGRGEQTAALTYFSLATITTTGYGDVVPVDPLARSLANLESVIGQLFPATLLARIVALNLEHGRSKDSV</sequence>
<protein>
    <submittedName>
        <fullName evidence="3">Potassium channel family protein</fullName>
    </submittedName>
</protein>
<keyword evidence="4" id="KW-1185">Reference proteome</keyword>
<dbReference type="GO" id="GO:0034220">
    <property type="term" value="P:monoatomic ion transmembrane transport"/>
    <property type="evidence" value="ECO:0007669"/>
    <property type="project" value="UniProtKB-KW"/>
</dbReference>
<evidence type="ECO:0000259" key="2">
    <source>
        <dbReference type="Pfam" id="PF07885"/>
    </source>
</evidence>
<organism evidence="3 4">
    <name type="scientific">Sphingomonas oryzagri</name>
    <dbReference type="NCBI Taxonomy" id="3042314"/>
    <lineage>
        <taxon>Bacteria</taxon>
        <taxon>Pseudomonadati</taxon>
        <taxon>Pseudomonadota</taxon>
        <taxon>Alphaproteobacteria</taxon>
        <taxon>Sphingomonadales</taxon>
        <taxon>Sphingomonadaceae</taxon>
        <taxon>Sphingomonas</taxon>
    </lineage>
</organism>
<feature type="transmembrane region" description="Helical" evidence="1">
    <location>
        <begin position="39"/>
        <end position="59"/>
    </location>
</feature>
<dbReference type="EMBL" id="JARYGZ010000001">
    <property type="protein sequence ID" value="MDH7639714.1"/>
    <property type="molecule type" value="Genomic_DNA"/>
</dbReference>
<feature type="transmembrane region" description="Helical" evidence="1">
    <location>
        <begin position="66"/>
        <end position="89"/>
    </location>
</feature>
<evidence type="ECO:0000256" key="1">
    <source>
        <dbReference type="SAM" id="Phobius"/>
    </source>
</evidence>
<keyword evidence="1" id="KW-1133">Transmembrane helix</keyword>
<dbReference type="InterPro" id="IPR013099">
    <property type="entry name" value="K_chnl_dom"/>
</dbReference>
<comment type="caution">
    <text evidence="3">The sequence shown here is derived from an EMBL/GenBank/DDBJ whole genome shotgun (WGS) entry which is preliminary data.</text>
</comment>
<proteinExistence type="predicted"/>
<evidence type="ECO:0000313" key="3">
    <source>
        <dbReference type="EMBL" id="MDH7639714.1"/>
    </source>
</evidence>
<gene>
    <name evidence="3" type="ORF">QGN17_13330</name>
</gene>
<feature type="domain" description="Potassium channel" evidence="2">
    <location>
        <begin position="180"/>
        <end position="227"/>
    </location>
</feature>